<name>A0A7C9APD5_OPUST</name>
<feature type="compositionally biased region" description="Low complexity" evidence="1">
    <location>
        <begin position="155"/>
        <end position="165"/>
    </location>
</feature>
<proteinExistence type="predicted"/>
<evidence type="ECO:0000256" key="1">
    <source>
        <dbReference type="SAM" id="MobiDB-lite"/>
    </source>
</evidence>
<reference evidence="2" key="1">
    <citation type="journal article" date="2013" name="J. Plant Res.">
        <title>Effect of fungi and light on seed germination of three Opuntia species from semiarid lands of central Mexico.</title>
        <authorList>
            <person name="Delgado-Sanchez P."/>
            <person name="Jimenez-Bremont J.F."/>
            <person name="Guerrero-Gonzalez Mde L."/>
            <person name="Flores J."/>
        </authorList>
    </citation>
    <scope>NUCLEOTIDE SEQUENCE</scope>
    <source>
        <tissue evidence="2">Cladode</tissue>
    </source>
</reference>
<feature type="compositionally biased region" description="Polar residues" evidence="1">
    <location>
        <begin position="166"/>
        <end position="187"/>
    </location>
</feature>
<feature type="region of interest" description="Disordered" evidence="1">
    <location>
        <begin position="93"/>
        <end position="223"/>
    </location>
</feature>
<sequence length="223" mass="22318">MFLSISTLESCSFHCFAGDSLASSTPFVFGISTSSSSGSSSCSSSPFVTGSSSSGSAAPIFSFSSSISTTTSNAPAPSQPVFGNNVITPTFGFGSTSAPSGNNDQMSMEDTMAEDSMQAPTATPAPVFGQSPIAAPPSGGFVFGGAPSPSPSPSAAPGFMSAPSGNPFQFGSQPNQMPNPSAFQPTGSVEFHAGSTGSFSLGSGGGDKANRRIVKVKSKMRRK</sequence>
<feature type="compositionally biased region" description="Low complexity" evidence="1">
    <location>
        <begin position="136"/>
        <end position="147"/>
    </location>
</feature>
<feature type="compositionally biased region" description="Basic residues" evidence="1">
    <location>
        <begin position="211"/>
        <end position="223"/>
    </location>
</feature>
<accession>A0A7C9APD5</accession>
<organism evidence="2">
    <name type="scientific">Opuntia streptacantha</name>
    <name type="common">Prickly pear cactus</name>
    <name type="synonym">Opuntia cardona</name>
    <dbReference type="NCBI Taxonomy" id="393608"/>
    <lineage>
        <taxon>Eukaryota</taxon>
        <taxon>Viridiplantae</taxon>
        <taxon>Streptophyta</taxon>
        <taxon>Embryophyta</taxon>
        <taxon>Tracheophyta</taxon>
        <taxon>Spermatophyta</taxon>
        <taxon>Magnoliopsida</taxon>
        <taxon>eudicotyledons</taxon>
        <taxon>Gunneridae</taxon>
        <taxon>Pentapetalae</taxon>
        <taxon>Caryophyllales</taxon>
        <taxon>Cactineae</taxon>
        <taxon>Cactaceae</taxon>
        <taxon>Opuntioideae</taxon>
        <taxon>Opuntia</taxon>
    </lineage>
</organism>
<feature type="compositionally biased region" description="Polar residues" evidence="1">
    <location>
        <begin position="93"/>
        <end position="108"/>
    </location>
</feature>
<dbReference type="EMBL" id="GISG01250095">
    <property type="protein sequence ID" value="MBA4671213.1"/>
    <property type="molecule type" value="Transcribed_RNA"/>
</dbReference>
<dbReference type="AlphaFoldDB" id="A0A7C9APD5"/>
<protein>
    <submittedName>
        <fullName evidence="2">Uncharacterized protein</fullName>
    </submittedName>
</protein>
<evidence type="ECO:0000313" key="2">
    <source>
        <dbReference type="EMBL" id="MBA4671213.1"/>
    </source>
</evidence>
<reference evidence="2" key="2">
    <citation type="submission" date="2020-07" db="EMBL/GenBank/DDBJ databases">
        <authorList>
            <person name="Vera ALvarez R."/>
            <person name="Arias-Moreno D.M."/>
            <person name="Jimenez-Jacinto V."/>
            <person name="Jimenez-Bremont J.F."/>
            <person name="Swaminathan K."/>
            <person name="Moose S.P."/>
            <person name="Guerrero-Gonzalez M.L."/>
            <person name="Marino-Ramirez L."/>
            <person name="Landsman D."/>
            <person name="Rodriguez-Kessler M."/>
            <person name="Delgado-Sanchez P."/>
        </authorList>
    </citation>
    <scope>NUCLEOTIDE SEQUENCE</scope>
    <source>
        <tissue evidence="2">Cladode</tissue>
    </source>
</reference>